<dbReference type="EMBL" id="JPKZ01001090">
    <property type="protein sequence ID" value="KHN83988.1"/>
    <property type="molecule type" value="Genomic_DNA"/>
</dbReference>
<dbReference type="Proteomes" id="UP000031036">
    <property type="component" value="Unassembled WGS sequence"/>
</dbReference>
<evidence type="ECO:0000313" key="2">
    <source>
        <dbReference type="EMBL" id="KHN83988.1"/>
    </source>
</evidence>
<keyword evidence="1" id="KW-0732">Signal</keyword>
<proteinExistence type="predicted"/>
<sequence>MGSVLGWLCLMKLIAPLLAGSCDRRSECSMGNLPQSRMSAYVHYWLSWDCTLTMSRNWSGCSLDEFAPSSRRIELCRPDGFGSPIHFVNENDSIPTLNFLIRHNNNRTWWSVIKKRMVTIRKHEVSLLLTRPSQRWMYNIKHAYILPIVTSE</sequence>
<dbReference type="OrthoDB" id="5791272at2759"/>
<evidence type="ECO:0000256" key="1">
    <source>
        <dbReference type="SAM" id="SignalP"/>
    </source>
</evidence>
<organism evidence="2 3">
    <name type="scientific">Toxocara canis</name>
    <name type="common">Canine roundworm</name>
    <dbReference type="NCBI Taxonomy" id="6265"/>
    <lineage>
        <taxon>Eukaryota</taxon>
        <taxon>Metazoa</taxon>
        <taxon>Ecdysozoa</taxon>
        <taxon>Nematoda</taxon>
        <taxon>Chromadorea</taxon>
        <taxon>Rhabditida</taxon>
        <taxon>Spirurina</taxon>
        <taxon>Ascaridomorpha</taxon>
        <taxon>Ascaridoidea</taxon>
        <taxon>Toxocaridae</taxon>
        <taxon>Toxocara</taxon>
    </lineage>
</organism>
<name>A0A0B2VQU0_TOXCA</name>
<dbReference type="AlphaFoldDB" id="A0A0B2VQU0"/>
<reference evidence="2 3" key="1">
    <citation type="submission" date="2014-11" db="EMBL/GenBank/DDBJ databases">
        <title>Genetic blueprint of the zoonotic pathogen Toxocara canis.</title>
        <authorList>
            <person name="Zhu X.-Q."/>
            <person name="Korhonen P.K."/>
            <person name="Cai H."/>
            <person name="Young N.D."/>
            <person name="Nejsum P."/>
            <person name="von Samson-Himmelstjerna G."/>
            <person name="Boag P.R."/>
            <person name="Tan P."/>
            <person name="Li Q."/>
            <person name="Min J."/>
            <person name="Yang Y."/>
            <person name="Wang X."/>
            <person name="Fang X."/>
            <person name="Hall R.S."/>
            <person name="Hofmann A."/>
            <person name="Sternberg P.W."/>
            <person name="Jex A.R."/>
            <person name="Gasser R.B."/>
        </authorList>
    </citation>
    <scope>NUCLEOTIDE SEQUENCE [LARGE SCALE GENOMIC DNA]</scope>
    <source>
        <strain evidence="2">PN_DK_2014</strain>
    </source>
</reference>
<gene>
    <name evidence="2" type="ORF">Tcan_17254</name>
</gene>
<protein>
    <submittedName>
        <fullName evidence="2">Uncharacterized protein</fullName>
    </submittedName>
</protein>
<comment type="caution">
    <text evidence="2">The sequence shown here is derived from an EMBL/GenBank/DDBJ whole genome shotgun (WGS) entry which is preliminary data.</text>
</comment>
<keyword evidence="3" id="KW-1185">Reference proteome</keyword>
<feature type="chain" id="PRO_5002096295" evidence="1">
    <location>
        <begin position="20"/>
        <end position="152"/>
    </location>
</feature>
<evidence type="ECO:0000313" key="3">
    <source>
        <dbReference type="Proteomes" id="UP000031036"/>
    </source>
</evidence>
<accession>A0A0B2VQU0</accession>
<feature type="signal peptide" evidence="1">
    <location>
        <begin position="1"/>
        <end position="19"/>
    </location>
</feature>